<name>A0A812U3U3_SYMPI</name>
<accession>A0A812U3U3</accession>
<evidence type="ECO:0000313" key="3">
    <source>
        <dbReference type="Proteomes" id="UP000649617"/>
    </source>
</evidence>
<proteinExistence type="predicted"/>
<keyword evidence="3" id="KW-1185">Reference proteome</keyword>
<reference evidence="2" key="1">
    <citation type="submission" date="2021-02" db="EMBL/GenBank/DDBJ databases">
        <authorList>
            <person name="Dougan E. K."/>
            <person name="Rhodes N."/>
            <person name="Thang M."/>
            <person name="Chan C."/>
        </authorList>
    </citation>
    <scope>NUCLEOTIDE SEQUENCE</scope>
</reference>
<feature type="region of interest" description="Disordered" evidence="1">
    <location>
        <begin position="191"/>
        <end position="228"/>
    </location>
</feature>
<feature type="compositionally biased region" description="Low complexity" evidence="1">
    <location>
        <begin position="87"/>
        <end position="106"/>
    </location>
</feature>
<dbReference type="AlphaFoldDB" id="A0A812U3U3"/>
<evidence type="ECO:0000313" key="2">
    <source>
        <dbReference type="EMBL" id="CAE7550935.1"/>
    </source>
</evidence>
<evidence type="ECO:0000256" key="1">
    <source>
        <dbReference type="SAM" id="MobiDB-lite"/>
    </source>
</evidence>
<organism evidence="2 3">
    <name type="scientific">Symbiodinium pilosum</name>
    <name type="common">Dinoflagellate</name>
    <dbReference type="NCBI Taxonomy" id="2952"/>
    <lineage>
        <taxon>Eukaryota</taxon>
        <taxon>Sar</taxon>
        <taxon>Alveolata</taxon>
        <taxon>Dinophyceae</taxon>
        <taxon>Suessiales</taxon>
        <taxon>Symbiodiniaceae</taxon>
        <taxon>Symbiodinium</taxon>
    </lineage>
</organism>
<dbReference type="OrthoDB" id="430415at2759"/>
<sequence length="228" mass="24249">MLTSPLRISFLRYDRSTSATQAHRPVNRQSDSNDICSTAYAALRLLASQDLASERRCRERLETSVNKHMALSKALERTRAVSITPRSAQQTSTAAPAQAAQASQTAMVQCPPEVPPAFAPAKLPPPSLAAQTPTAFEAAAPVELPEKADTVPKSADQPELMLTSLPAQPSTQADAVESLAPALPASAAATLADDMMESLERQDPAPNGSATPRQSRALLGRMRRSLRG</sequence>
<dbReference type="EMBL" id="CAJNIZ010034213">
    <property type="protein sequence ID" value="CAE7550935.1"/>
    <property type="molecule type" value="Genomic_DNA"/>
</dbReference>
<gene>
    <name evidence="2" type="ORF">SPIL2461_LOCUS14638</name>
</gene>
<protein>
    <submittedName>
        <fullName evidence="2">Uncharacterized protein</fullName>
    </submittedName>
</protein>
<dbReference type="Proteomes" id="UP000649617">
    <property type="component" value="Unassembled WGS sequence"/>
</dbReference>
<feature type="compositionally biased region" description="Pro residues" evidence="1">
    <location>
        <begin position="112"/>
        <end position="127"/>
    </location>
</feature>
<feature type="region of interest" description="Disordered" evidence="1">
    <location>
        <begin position="81"/>
        <end position="129"/>
    </location>
</feature>
<comment type="caution">
    <text evidence="2">The sequence shown here is derived from an EMBL/GenBank/DDBJ whole genome shotgun (WGS) entry which is preliminary data.</text>
</comment>